<evidence type="ECO:0000313" key="2">
    <source>
        <dbReference type="Proteomes" id="UP000191988"/>
    </source>
</evidence>
<proteinExistence type="predicted"/>
<dbReference type="AlphaFoldDB" id="A0A1S7PN80"/>
<reference evidence="2" key="1">
    <citation type="submission" date="2016-01" db="EMBL/GenBank/DDBJ databases">
        <authorList>
            <person name="Regsiter A."/>
            <person name="william w."/>
        </authorList>
    </citation>
    <scope>NUCLEOTIDE SEQUENCE [LARGE SCALE GENOMIC DNA]</scope>
    <source>
        <strain evidence="2">CFBP 6623</strain>
    </source>
</reference>
<dbReference type="Proteomes" id="UP000191988">
    <property type="component" value="Unassembled WGS sequence"/>
</dbReference>
<organism evidence="1 2">
    <name type="scientific">Agrobacterium tomkonis CFBP 6623</name>
    <dbReference type="NCBI Taxonomy" id="1183432"/>
    <lineage>
        <taxon>Bacteria</taxon>
        <taxon>Pseudomonadati</taxon>
        <taxon>Pseudomonadota</taxon>
        <taxon>Alphaproteobacteria</taxon>
        <taxon>Hyphomicrobiales</taxon>
        <taxon>Rhizobiaceae</taxon>
        <taxon>Rhizobium/Agrobacterium group</taxon>
        <taxon>Agrobacterium</taxon>
        <taxon>Agrobacterium tumefaciens complex</taxon>
    </lineage>
</organism>
<gene>
    <name evidence="1" type="ORF">AGR3A_Cc270021</name>
</gene>
<name>A0A1S7PN80_9HYPH</name>
<accession>A0A1S7PN80</accession>
<dbReference type="EMBL" id="FBWK01000020">
    <property type="protein sequence ID" value="CUX23744.1"/>
    <property type="molecule type" value="Genomic_DNA"/>
</dbReference>
<protein>
    <submittedName>
        <fullName evidence="1">Uncharacterized protein</fullName>
    </submittedName>
</protein>
<evidence type="ECO:0000313" key="1">
    <source>
        <dbReference type="EMBL" id="CUX23744.1"/>
    </source>
</evidence>
<keyword evidence="2" id="KW-1185">Reference proteome</keyword>
<sequence length="419" mass="45508">MPVRCTIHSSVVSTTPSISLLVMTRFGSAAPKPRTIERIIPLFLVSHESFGRRGRKPSCVVNFQIIFNLGRQTVVHHVVADIHGGGKTDGIRAAMALDDDAVEAEKHAAIDLARVHLFPEHVKGAFRQNITDLGKEAAGDRLTQKRGDLACRAFGGLQRDVAGETFGYHHIHRALANIVAFNETAIVDGAKVCLADQPSGLTHLFLTLDLLNADIQQADGGTVDIEQRTRHSTAHQGEIQQLLGIGADRRADIENDAFTLQSGPDAGDGRTFHPRHGAQTEFGHGHQRAGIAGGDHDIRLTKLHGLDGAPHAGDVAAATKRLARLFVHADRDFTIVKDRLFPKCGILCQNGVAFALLPVEQKSYIVVPFKRLGGTGYGNIWAEIATHDVNCNSDHSSLILFAATQADFARKYLFRLLLQ</sequence>